<feature type="transmembrane region" description="Helical" evidence="4">
    <location>
        <begin position="291"/>
        <end position="316"/>
    </location>
</feature>
<name>A0A3M9N968_9BACT</name>
<organism evidence="6 7">
    <name type="scientific">Hanamia caeni</name>
    <dbReference type="NCBI Taxonomy" id="2294116"/>
    <lineage>
        <taxon>Bacteria</taxon>
        <taxon>Pseudomonadati</taxon>
        <taxon>Bacteroidota</taxon>
        <taxon>Chitinophagia</taxon>
        <taxon>Chitinophagales</taxon>
        <taxon>Chitinophagaceae</taxon>
        <taxon>Hanamia</taxon>
    </lineage>
</organism>
<accession>A0A3M9N968</accession>
<evidence type="ECO:0000313" key="7">
    <source>
        <dbReference type="Proteomes" id="UP000267223"/>
    </source>
</evidence>
<dbReference type="EMBL" id="RJJR01000016">
    <property type="protein sequence ID" value="RNI33783.1"/>
    <property type="molecule type" value="Genomic_DNA"/>
</dbReference>
<dbReference type="AlphaFoldDB" id="A0A3M9N968"/>
<dbReference type="Proteomes" id="UP000267223">
    <property type="component" value="Unassembled WGS sequence"/>
</dbReference>
<evidence type="ECO:0000259" key="5">
    <source>
        <dbReference type="Pfam" id="PF00535"/>
    </source>
</evidence>
<evidence type="ECO:0000256" key="3">
    <source>
        <dbReference type="ARBA" id="ARBA00022679"/>
    </source>
</evidence>
<dbReference type="Gene3D" id="3.90.550.10">
    <property type="entry name" value="Spore Coat Polysaccharide Biosynthesis Protein SpsA, Chain A"/>
    <property type="match status" value="1"/>
</dbReference>
<sequence length="377" mass="43972">MKLTELLNDPGNIIFLAFCIITFIQLFYYLFFFLRLVLYKEKTKSISQTHPVSVVICARDEAENLVKNLPGALVQKYKTTHEVIVVNDNSLDESKYILEEFQRTFRNLNIIELKQEARFIPGKKFPLSMGIKAAKHEIVLLTDADCVPASEFWIEKMQQGFHDGIEIVLGYGAMHKTKGLLNKLVRWETFHTALQYLSFALGGIPYMGVGRNLSYKKSVFIRHKGFSAHHHIPGGDDDLFINDAANKRNTAIVVDKDAFTLSAAPKTWKQWVKQKKRHYTTSKFYKRSHKFLLGLYAFSQFAFYPLFVVCLFFFGWKLTLIVFGIRLLTQGIIMYKATQKLDEKDLFPWFVVFDIWMFFYYLFFATSVFKKPAKKWK</sequence>
<dbReference type="InterPro" id="IPR029044">
    <property type="entry name" value="Nucleotide-diphossugar_trans"/>
</dbReference>
<protein>
    <submittedName>
        <fullName evidence="6">Glycosyltransferase</fullName>
    </submittedName>
</protein>
<comment type="similarity">
    <text evidence="1">Belongs to the glycosyltransferase 2 family.</text>
</comment>
<keyword evidence="4" id="KW-1133">Transmembrane helix</keyword>
<dbReference type="GO" id="GO:0016757">
    <property type="term" value="F:glycosyltransferase activity"/>
    <property type="evidence" value="ECO:0007669"/>
    <property type="project" value="UniProtKB-KW"/>
</dbReference>
<keyword evidence="4" id="KW-0472">Membrane</keyword>
<keyword evidence="3 6" id="KW-0808">Transferase</keyword>
<dbReference type="SUPFAM" id="SSF53448">
    <property type="entry name" value="Nucleotide-diphospho-sugar transferases"/>
    <property type="match status" value="1"/>
</dbReference>
<keyword evidence="2" id="KW-0328">Glycosyltransferase</keyword>
<dbReference type="InterPro" id="IPR001173">
    <property type="entry name" value="Glyco_trans_2-like"/>
</dbReference>
<dbReference type="PANTHER" id="PTHR43630">
    <property type="entry name" value="POLY-BETA-1,6-N-ACETYL-D-GLUCOSAMINE SYNTHASE"/>
    <property type="match status" value="1"/>
</dbReference>
<evidence type="ECO:0000256" key="1">
    <source>
        <dbReference type="ARBA" id="ARBA00006739"/>
    </source>
</evidence>
<keyword evidence="4" id="KW-0812">Transmembrane</keyword>
<keyword evidence="7" id="KW-1185">Reference proteome</keyword>
<proteinExistence type="inferred from homology"/>
<comment type="caution">
    <text evidence="6">The sequence shown here is derived from an EMBL/GenBank/DDBJ whole genome shotgun (WGS) entry which is preliminary data.</text>
</comment>
<evidence type="ECO:0000313" key="6">
    <source>
        <dbReference type="EMBL" id="RNI33783.1"/>
    </source>
</evidence>
<dbReference type="RefSeq" id="WP_123122040.1">
    <property type="nucleotide sequence ID" value="NZ_RJJR01000016.1"/>
</dbReference>
<feature type="domain" description="Glycosyltransferase 2-like" evidence="5">
    <location>
        <begin position="53"/>
        <end position="211"/>
    </location>
</feature>
<gene>
    <name evidence="6" type="ORF">EFY79_17480</name>
</gene>
<feature type="transmembrane region" description="Helical" evidence="4">
    <location>
        <begin position="12"/>
        <end position="38"/>
    </location>
</feature>
<evidence type="ECO:0000256" key="2">
    <source>
        <dbReference type="ARBA" id="ARBA00022676"/>
    </source>
</evidence>
<feature type="transmembrane region" description="Helical" evidence="4">
    <location>
        <begin position="346"/>
        <end position="369"/>
    </location>
</feature>
<reference evidence="6 7" key="1">
    <citation type="submission" date="2018-11" db="EMBL/GenBank/DDBJ databases">
        <title>Draft genome sequence of Ferruginibacter sp. BO-59.</title>
        <authorList>
            <person name="Im W.T."/>
        </authorList>
    </citation>
    <scope>NUCLEOTIDE SEQUENCE [LARGE SCALE GENOMIC DNA]</scope>
    <source>
        <strain evidence="6 7">BO-59</strain>
    </source>
</reference>
<dbReference type="PANTHER" id="PTHR43630:SF1">
    <property type="entry name" value="POLY-BETA-1,6-N-ACETYL-D-GLUCOSAMINE SYNTHASE"/>
    <property type="match status" value="1"/>
</dbReference>
<evidence type="ECO:0000256" key="4">
    <source>
        <dbReference type="SAM" id="Phobius"/>
    </source>
</evidence>
<dbReference type="Pfam" id="PF00535">
    <property type="entry name" value="Glycos_transf_2"/>
    <property type="match status" value="1"/>
</dbReference>
<dbReference type="OrthoDB" id="9800276at2"/>